<gene>
    <name evidence="1" type="ORF">LCI18_013008</name>
</gene>
<reference evidence="1" key="1">
    <citation type="submission" date="2021-11" db="EMBL/GenBank/DDBJ databases">
        <title>Fusarium solani-melongenae Genome sequencing and assembly.</title>
        <authorList>
            <person name="Xie S."/>
            <person name="Huang L."/>
            <person name="Zhang X."/>
        </authorList>
    </citation>
    <scope>NUCLEOTIDE SEQUENCE</scope>
    <source>
        <strain evidence="1">CRI 24-3</strain>
    </source>
</reference>
<evidence type="ECO:0000313" key="2">
    <source>
        <dbReference type="Proteomes" id="UP000830768"/>
    </source>
</evidence>
<keyword evidence="2" id="KW-1185">Reference proteome</keyword>
<proteinExistence type="predicted"/>
<protein>
    <submittedName>
        <fullName evidence="1">Uncharacterized protein</fullName>
    </submittedName>
</protein>
<name>A0ACD3ZLW3_FUSSC</name>
<dbReference type="EMBL" id="CP090039">
    <property type="protein sequence ID" value="UPL02074.1"/>
    <property type="molecule type" value="Genomic_DNA"/>
</dbReference>
<evidence type="ECO:0000313" key="1">
    <source>
        <dbReference type="EMBL" id="UPL02074.1"/>
    </source>
</evidence>
<accession>A0ACD3ZLW3</accession>
<sequence length="404" mass="43666">MSFRKPFSPPIYNSSHSSQRSDCGSGGIDKSDYDMPLHVGGLFIILFVLATAAGFPVLAAKVPGLKIPNWALFAMRHFGTGVIIGAAFIHLLPPAFVYLSNPCLGDFWVKDYPAISGVITMSSVFLVVLLEMLLHPACKAPRAQALTASNNHQVAARQVAVEEEAQLGSCCTGSTRVVPTYKADTSQQTPFNMNNEPSRLDSDGQDTSDPGNKTAQSQLMDQPEMGIQSARPIETMTPEQKHRWEILQCLLLELGILVHSVFIGMTLSVSIGNNFIVLLIAIIFHQLFEGLALGSRIADISWRDGAIQPWLMALAYGYTTPIGQAIGLATHTLYSPDSEIGLLVVGILSAISAGLLTFASLVELLAPDFLSDESWDILYGKARVYACLLVFFGAFLMSLVGAWA</sequence>
<dbReference type="Proteomes" id="UP000830768">
    <property type="component" value="Chromosome 11"/>
</dbReference>
<organism evidence="1 2">
    <name type="scientific">Fusarium solani subsp. cucurbitae</name>
    <name type="common">Neocosmosporum cucurbitae</name>
    <dbReference type="NCBI Taxonomy" id="2747967"/>
    <lineage>
        <taxon>Eukaryota</taxon>
        <taxon>Fungi</taxon>
        <taxon>Dikarya</taxon>
        <taxon>Ascomycota</taxon>
        <taxon>Pezizomycotina</taxon>
        <taxon>Sordariomycetes</taxon>
        <taxon>Hypocreomycetidae</taxon>
        <taxon>Hypocreales</taxon>
        <taxon>Nectriaceae</taxon>
        <taxon>Fusarium</taxon>
        <taxon>Fusarium solani species complex</taxon>
    </lineage>
</organism>